<organism evidence="3 4">
    <name type="scientific">Nibribacter koreensis</name>
    <dbReference type="NCBI Taxonomy" id="1084519"/>
    <lineage>
        <taxon>Bacteria</taxon>
        <taxon>Pseudomonadati</taxon>
        <taxon>Bacteroidota</taxon>
        <taxon>Cytophagia</taxon>
        <taxon>Cytophagales</taxon>
        <taxon>Hymenobacteraceae</taxon>
        <taxon>Nibribacter</taxon>
    </lineage>
</organism>
<dbReference type="EMBL" id="BAABGX010000002">
    <property type="protein sequence ID" value="GAA4306034.1"/>
    <property type="molecule type" value="Genomic_DNA"/>
</dbReference>
<dbReference type="Gene3D" id="3.30.70.1060">
    <property type="entry name" value="Dimeric alpha+beta barrel"/>
    <property type="match status" value="1"/>
</dbReference>
<dbReference type="InterPro" id="IPR011008">
    <property type="entry name" value="Dimeric_a/b-barrel"/>
</dbReference>
<evidence type="ECO:0000259" key="2">
    <source>
        <dbReference type="Pfam" id="PF03795"/>
    </source>
</evidence>
<dbReference type="PANTHER" id="PTHR37828">
    <property type="entry name" value="GSR2449 PROTEIN"/>
    <property type="match status" value="1"/>
</dbReference>
<evidence type="ECO:0000313" key="4">
    <source>
        <dbReference type="Proteomes" id="UP001501844"/>
    </source>
</evidence>
<dbReference type="Pfam" id="PF03795">
    <property type="entry name" value="YCII"/>
    <property type="match status" value="1"/>
</dbReference>
<gene>
    <name evidence="3" type="ORF">GCM10023183_20800</name>
</gene>
<sequence length="96" mass="10786">MFIIELTYKVALTEVEPFMAEHMAFLEKYYGQGKFLASGRKVPRDGGLIFCKASSKAEVEALMEEDPFVYQDLAAVRVIEFVASRAEARMTALLEA</sequence>
<dbReference type="InterPro" id="IPR005545">
    <property type="entry name" value="YCII"/>
</dbReference>
<protein>
    <submittedName>
        <fullName evidence="3">YciI family protein</fullName>
    </submittedName>
</protein>
<evidence type="ECO:0000313" key="3">
    <source>
        <dbReference type="EMBL" id="GAA4306034.1"/>
    </source>
</evidence>
<reference evidence="4" key="1">
    <citation type="journal article" date="2019" name="Int. J. Syst. Evol. Microbiol.">
        <title>The Global Catalogue of Microorganisms (GCM) 10K type strain sequencing project: providing services to taxonomists for standard genome sequencing and annotation.</title>
        <authorList>
            <consortium name="The Broad Institute Genomics Platform"/>
            <consortium name="The Broad Institute Genome Sequencing Center for Infectious Disease"/>
            <person name="Wu L."/>
            <person name="Ma J."/>
        </authorList>
    </citation>
    <scope>NUCLEOTIDE SEQUENCE [LARGE SCALE GENOMIC DNA]</scope>
    <source>
        <strain evidence="4">JCM 17917</strain>
    </source>
</reference>
<accession>A0ABP8FL61</accession>
<dbReference type="SUPFAM" id="SSF54909">
    <property type="entry name" value="Dimeric alpha+beta barrel"/>
    <property type="match status" value="1"/>
</dbReference>
<dbReference type="PANTHER" id="PTHR37828:SF1">
    <property type="entry name" value="YCII-RELATED DOMAIN-CONTAINING PROTEIN"/>
    <property type="match status" value="1"/>
</dbReference>
<dbReference type="RefSeq" id="WP_345165535.1">
    <property type="nucleotide sequence ID" value="NZ_BAABGX010000002.1"/>
</dbReference>
<feature type="domain" description="YCII-related" evidence="2">
    <location>
        <begin position="4"/>
        <end position="81"/>
    </location>
</feature>
<keyword evidence="4" id="KW-1185">Reference proteome</keyword>
<dbReference type="Proteomes" id="UP001501844">
    <property type="component" value="Unassembled WGS sequence"/>
</dbReference>
<name>A0ABP8FL61_9BACT</name>
<comment type="similarity">
    <text evidence="1">Belongs to the YciI family.</text>
</comment>
<evidence type="ECO:0000256" key="1">
    <source>
        <dbReference type="ARBA" id="ARBA00007689"/>
    </source>
</evidence>
<proteinExistence type="inferred from homology"/>
<comment type="caution">
    <text evidence="3">The sequence shown here is derived from an EMBL/GenBank/DDBJ whole genome shotgun (WGS) entry which is preliminary data.</text>
</comment>